<keyword evidence="5 12" id="KW-0812">Transmembrane</keyword>
<dbReference type="AlphaFoldDB" id="A0A7S1YBV3"/>
<dbReference type="Pfam" id="PF00487">
    <property type="entry name" value="FA_desaturase"/>
    <property type="match status" value="1"/>
</dbReference>
<evidence type="ECO:0000256" key="4">
    <source>
        <dbReference type="ARBA" id="ARBA00022617"/>
    </source>
</evidence>
<feature type="transmembrane region" description="Helical" evidence="12">
    <location>
        <begin position="45"/>
        <end position="66"/>
    </location>
</feature>
<feature type="domain" description="Fatty acid desaturase" evidence="13">
    <location>
        <begin position="28"/>
        <end position="151"/>
    </location>
</feature>
<organism evidence="14">
    <name type="scientific">Sexangularia sp. CB-2014</name>
    <dbReference type="NCBI Taxonomy" id="1486929"/>
    <lineage>
        <taxon>Eukaryota</taxon>
        <taxon>Amoebozoa</taxon>
        <taxon>Tubulinea</taxon>
        <taxon>Elardia</taxon>
        <taxon>Arcellinida</taxon>
        <taxon>Arcellinida incertae sedis</taxon>
        <taxon>Sexangularia</taxon>
    </lineage>
</organism>
<name>A0A7S1YBV3_9EUKA</name>
<evidence type="ECO:0000256" key="2">
    <source>
        <dbReference type="ARBA" id="ARBA00005189"/>
    </source>
</evidence>
<dbReference type="GO" id="GO:0046872">
    <property type="term" value="F:metal ion binding"/>
    <property type="evidence" value="ECO:0007669"/>
    <property type="project" value="UniProtKB-KW"/>
</dbReference>
<keyword evidence="8" id="KW-0560">Oxidoreductase</keyword>
<dbReference type="PANTHER" id="PTHR19353:SF30">
    <property type="entry name" value="DELTA 8-(E)-SPHINGOLIPID DESATURASE"/>
    <property type="match status" value="1"/>
</dbReference>
<dbReference type="GO" id="GO:0016020">
    <property type="term" value="C:membrane"/>
    <property type="evidence" value="ECO:0007669"/>
    <property type="project" value="UniProtKB-SubCell"/>
</dbReference>
<dbReference type="EMBL" id="HBGL01005350">
    <property type="protein sequence ID" value="CAD9292977.1"/>
    <property type="molecule type" value="Transcribed_RNA"/>
</dbReference>
<dbReference type="GO" id="GO:0016717">
    <property type="term" value="F:oxidoreductase activity, acting on paired donors, with oxidation of a pair of donors resulting in the reduction of molecular oxygen to two molecules of water"/>
    <property type="evidence" value="ECO:0007669"/>
    <property type="project" value="TreeGrafter"/>
</dbReference>
<dbReference type="InterPro" id="IPR012171">
    <property type="entry name" value="Fatty_acid_desaturase"/>
</dbReference>
<evidence type="ECO:0000256" key="6">
    <source>
        <dbReference type="ARBA" id="ARBA00022723"/>
    </source>
</evidence>
<evidence type="ECO:0000256" key="9">
    <source>
        <dbReference type="ARBA" id="ARBA00023004"/>
    </source>
</evidence>
<evidence type="ECO:0000313" key="14">
    <source>
        <dbReference type="EMBL" id="CAD9292977.1"/>
    </source>
</evidence>
<dbReference type="PANTHER" id="PTHR19353">
    <property type="entry name" value="FATTY ACID DESATURASE 2"/>
    <property type="match status" value="1"/>
</dbReference>
<evidence type="ECO:0000256" key="10">
    <source>
        <dbReference type="ARBA" id="ARBA00023098"/>
    </source>
</evidence>
<reference evidence="14" key="1">
    <citation type="submission" date="2021-01" db="EMBL/GenBank/DDBJ databases">
        <authorList>
            <person name="Corre E."/>
            <person name="Pelletier E."/>
            <person name="Niang G."/>
            <person name="Scheremetjew M."/>
            <person name="Finn R."/>
            <person name="Kale V."/>
            <person name="Holt S."/>
            <person name="Cochrane G."/>
            <person name="Meng A."/>
            <person name="Brown T."/>
            <person name="Cohen L."/>
        </authorList>
    </citation>
    <scope>NUCLEOTIDE SEQUENCE</scope>
    <source>
        <strain evidence="14">ATCC 50979</strain>
    </source>
</reference>
<evidence type="ECO:0000259" key="13">
    <source>
        <dbReference type="Pfam" id="PF00487"/>
    </source>
</evidence>
<accession>A0A7S1YBV3</accession>
<sequence length="194" mass="22478">MSRVPTMPKEKVNWPVSTKLFEAAGLIGFWVWYTSYLRFLVAEPYGFKYAVLHAALAHVYMAMLHVQITLSHWERPMAHSQEENVNFGEWIRQQVTTGRNINANWFTDWYWGGLHYQIEHHVFPRVPRHNLARLKLLLTPFLEKHGLPYCTSNFGEGIAALLASLRDVTGHIKLYDEHKRRRAAANKAAAQGTH</sequence>
<evidence type="ECO:0000256" key="8">
    <source>
        <dbReference type="ARBA" id="ARBA00023002"/>
    </source>
</evidence>
<comment type="subcellular location">
    <subcellularLocation>
        <location evidence="1">Membrane</location>
        <topology evidence="1">Multi-pass membrane protein</topology>
    </subcellularLocation>
</comment>
<protein>
    <recommendedName>
        <fullName evidence="13">Fatty acid desaturase domain-containing protein</fullName>
    </recommendedName>
</protein>
<keyword evidence="4" id="KW-0349">Heme</keyword>
<evidence type="ECO:0000256" key="7">
    <source>
        <dbReference type="ARBA" id="ARBA00022989"/>
    </source>
</evidence>
<feature type="transmembrane region" description="Helical" evidence="12">
    <location>
        <begin position="12"/>
        <end position="33"/>
    </location>
</feature>
<evidence type="ECO:0000256" key="12">
    <source>
        <dbReference type="SAM" id="Phobius"/>
    </source>
</evidence>
<evidence type="ECO:0000256" key="1">
    <source>
        <dbReference type="ARBA" id="ARBA00004141"/>
    </source>
</evidence>
<comment type="similarity">
    <text evidence="3">Belongs to the fatty acid desaturase type 1 family.</text>
</comment>
<keyword evidence="10" id="KW-0443">Lipid metabolism</keyword>
<gene>
    <name evidence="14" type="ORF">SSP0437_LOCUS4111</name>
</gene>
<proteinExistence type="inferred from homology"/>
<keyword evidence="7 12" id="KW-1133">Transmembrane helix</keyword>
<keyword evidence="9" id="KW-0408">Iron</keyword>
<evidence type="ECO:0000256" key="3">
    <source>
        <dbReference type="ARBA" id="ARBA00009295"/>
    </source>
</evidence>
<keyword evidence="6" id="KW-0479">Metal-binding</keyword>
<comment type="pathway">
    <text evidence="2">Lipid metabolism.</text>
</comment>
<evidence type="ECO:0000256" key="5">
    <source>
        <dbReference type="ARBA" id="ARBA00022692"/>
    </source>
</evidence>
<evidence type="ECO:0000256" key="11">
    <source>
        <dbReference type="ARBA" id="ARBA00023136"/>
    </source>
</evidence>
<dbReference type="GO" id="GO:0006629">
    <property type="term" value="P:lipid metabolic process"/>
    <property type="evidence" value="ECO:0007669"/>
    <property type="project" value="UniProtKB-KW"/>
</dbReference>
<keyword evidence="11 12" id="KW-0472">Membrane</keyword>
<dbReference type="InterPro" id="IPR005804">
    <property type="entry name" value="FA_desaturase_dom"/>
</dbReference>